<keyword evidence="6" id="KW-0687">Ribonucleoprotein</keyword>
<evidence type="ECO:0000313" key="11">
    <source>
        <dbReference type="Proteomes" id="UP000310200"/>
    </source>
</evidence>
<comment type="caution">
    <text evidence="10">The sequence shown here is derived from an EMBL/GenBank/DDBJ whole genome shotgun (WGS) entry which is preliminary data.</text>
</comment>
<evidence type="ECO:0000256" key="1">
    <source>
        <dbReference type="ARBA" id="ARBA00004173"/>
    </source>
</evidence>
<dbReference type="GO" id="GO:0003735">
    <property type="term" value="F:structural constituent of ribosome"/>
    <property type="evidence" value="ECO:0007669"/>
    <property type="project" value="InterPro"/>
</dbReference>
<evidence type="ECO:0000256" key="6">
    <source>
        <dbReference type="ARBA" id="ARBA00023274"/>
    </source>
</evidence>
<feature type="region of interest" description="Disordered" evidence="9">
    <location>
        <begin position="162"/>
        <end position="185"/>
    </location>
</feature>
<dbReference type="Pfam" id="PF15433">
    <property type="entry name" value="MRP-S31"/>
    <property type="match status" value="1"/>
</dbReference>
<dbReference type="EMBL" id="QBLH01003519">
    <property type="protein sequence ID" value="TGZ37708.1"/>
    <property type="molecule type" value="Genomic_DNA"/>
</dbReference>
<feature type="compositionally biased region" description="Low complexity" evidence="9">
    <location>
        <begin position="30"/>
        <end position="42"/>
    </location>
</feature>
<dbReference type="GO" id="GO:0005763">
    <property type="term" value="C:mitochondrial small ribosomal subunit"/>
    <property type="evidence" value="ECO:0007669"/>
    <property type="project" value="InterPro"/>
</dbReference>
<feature type="region of interest" description="Disordered" evidence="9">
    <location>
        <begin position="29"/>
        <end position="72"/>
    </location>
</feature>
<keyword evidence="3" id="KW-0809">Transit peptide</keyword>
<dbReference type="Proteomes" id="UP000310200">
    <property type="component" value="Unassembled WGS sequence"/>
</dbReference>
<comment type="similarity">
    <text evidence="2">Belongs to the mitochondrion-specific ribosomal protein mS31 family.</text>
</comment>
<dbReference type="AlphaFoldDB" id="A0A4S2JTN7"/>
<sequence>MLPLHILTKCNIRPPSRMSFQWINISTRLSSSSSSSSSSDSSDSSDSDSDTEKTKPETTHVQSASPASATSDKKYDLESFLNNMIQAKKLQKTVDVALQPKKKSEDKSNNDKHLPFEKKIVKAAKNVAETLGGDKTKTTSDLLEKVLATRVEALRAEQARIKGQKNAKFKQSPEDNVQENSQDQHLEKKSIIQTLLDEYNKQPVKVVENSISRKLLNDVKASKQLQDTDRGSRVSRLKDVNLWNGKPSKIFENMNAASPNIPELKTWAALEQRELKALTTYPPANVFQELILWTEQGKLWKFPIDNEQGMEEEQSVHFSEHVFMERHLKGWCPKSGPIRHFMELVCVGLSKNPYMTVQEKVRHMMWYKEYFESKQDLLQEIGAIQEPFSDKVKEITE</sequence>
<keyword evidence="5" id="KW-0496">Mitochondrion</keyword>
<keyword evidence="11" id="KW-1185">Reference proteome</keyword>
<organism evidence="10 11">
    <name type="scientific">Temnothorax longispinosus</name>
    <dbReference type="NCBI Taxonomy" id="300112"/>
    <lineage>
        <taxon>Eukaryota</taxon>
        <taxon>Metazoa</taxon>
        <taxon>Ecdysozoa</taxon>
        <taxon>Arthropoda</taxon>
        <taxon>Hexapoda</taxon>
        <taxon>Insecta</taxon>
        <taxon>Pterygota</taxon>
        <taxon>Neoptera</taxon>
        <taxon>Endopterygota</taxon>
        <taxon>Hymenoptera</taxon>
        <taxon>Apocrita</taxon>
        <taxon>Aculeata</taxon>
        <taxon>Formicoidea</taxon>
        <taxon>Formicidae</taxon>
        <taxon>Myrmicinae</taxon>
        <taxon>Temnothorax</taxon>
    </lineage>
</organism>
<evidence type="ECO:0000256" key="7">
    <source>
        <dbReference type="ARBA" id="ARBA00035133"/>
    </source>
</evidence>
<gene>
    <name evidence="10" type="ORF">DBV15_02945</name>
</gene>
<evidence type="ECO:0000256" key="5">
    <source>
        <dbReference type="ARBA" id="ARBA00023128"/>
    </source>
</evidence>
<evidence type="ECO:0000256" key="8">
    <source>
        <dbReference type="ARBA" id="ARBA00035363"/>
    </source>
</evidence>
<evidence type="ECO:0000256" key="4">
    <source>
        <dbReference type="ARBA" id="ARBA00022980"/>
    </source>
</evidence>
<reference evidence="10 11" key="1">
    <citation type="journal article" date="2019" name="Philos. Trans. R. Soc. Lond., B, Biol. Sci.">
        <title>Ant behaviour and brain gene expression of defending hosts depend on the ecological success of the intruding social parasite.</title>
        <authorList>
            <person name="Kaur R."/>
            <person name="Stoldt M."/>
            <person name="Jongepier E."/>
            <person name="Feldmeyer B."/>
            <person name="Menzel F."/>
            <person name="Bornberg-Bauer E."/>
            <person name="Foitzik S."/>
        </authorList>
    </citation>
    <scope>NUCLEOTIDE SEQUENCE [LARGE SCALE GENOMIC DNA]</scope>
    <source>
        <tissue evidence="10">Whole body</tissue>
    </source>
</reference>
<name>A0A4S2JTN7_9HYME</name>
<dbReference type="InterPro" id="IPR026299">
    <property type="entry name" value="MRP-S31"/>
</dbReference>
<accession>A0A4S2JTN7</accession>
<dbReference type="PANTHER" id="PTHR13231:SF3">
    <property type="entry name" value="SMALL RIBOSOMAL SUBUNIT PROTEIN MS31"/>
    <property type="match status" value="1"/>
</dbReference>
<protein>
    <recommendedName>
        <fullName evidence="7">Small ribosomal subunit protein mS31</fullName>
    </recommendedName>
    <alternativeName>
        <fullName evidence="8">28S ribosomal protein S31, mitochondrial</fullName>
    </alternativeName>
</protein>
<evidence type="ECO:0000313" key="10">
    <source>
        <dbReference type="EMBL" id="TGZ37708.1"/>
    </source>
</evidence>
<dbReference type="PANTHER" id="PTHR13231">
    <property type="entry name" value="MITOCHONDRIAL RIBOSOMAL PROTEIN S31"/>
    <property type="match status" value="1"/>
</dbReference>
<comment type="subcellular location">
    <subcellularLocation>
        <location evidence="1">Mitochondrion</location>
    </subcellularLocation>
</comment>
<keyword evidence="4" id="KW-0689">Ribosomal protein</keyword>
<proteinExistence type="inferred from homology"/>
<dbReference type="STRING" id="300112.A0A4S2JTN7"/>
<feature type="compositionally biased region" description="Polar residues" evidence="9">
    <location>
        <begin position="59"/>
        <end position="70"/>
    </location>
</feature>
<evidence type="ECO:0000256" key="3">
    <source>
        <dbReference type="ARBA" id="ARBA00022946"/>
    </source>
</evidence>
<evidence type="ECO:0000256" key="9">
    <source>
        <dbReference type="SAM" id="MobiDB-lite"/>
    </source>
</evidence>
<evidence type="ECO:0000256" key="2">
    <source>
        <dbReference type="ARBA" id="ARBA00011057"/>
    </source>
</evidence>